<evidence type="ECO:0000256" key="1">
    <source>
        <dbReference type="SAM" id="Phobius"/>
    </source>
</evidence>
<gene>
    <name evidence="4" type="ORF">FGO68_gene1399</name>
</gene>
<keyword evidence="1" id="KW-0812">Transmembrane</keyword>
<dbReference type="EMBL" id="RRYP01010469">
    <property type="protein sequence ID" value="TNV78361.1"/>
    <property type="molecule type" value="Genomic_DNA"/>
</dbReference>
<sequence length="209" mass="24070">MHALLIASTIFAVSSALSIKVYDTNEYCFTVYGPEGQFLHFTYLVRGRNEDNVKFTIKRESGQTTTQLRQRELDVVERFDESGKLTACMQSHDEYTKTFNFFFEVKQDSKPKKGITLTHIQEATEKLNNMQALFDKISRNIYLKNDFDKELTQRSIDSKQTQKWLSIIKMLLVLLISAAQVYFVTLFFTTGSKKLQQNQGKRGAAFSGI</sequence>
<keyword evidence="1" id="KW-0472">Membrane</keyword>
<keyword evidence="2" id="KW-0732">Signal</keyword>
<feature type="chain" id="PRO_5035291024" description="GOLD domain-containing protein" evidence="2">
    <location>
        <begin position="17"/>
        <end position="209"/>
    </location>
</feature>
<feature type="transmembrane region" description="Helical" evidence="1">
    <location>
        <begin position="164"/>
        <end position="188"/>
    </location>
</feature>
<evidence type="ECO:0000313" key="5">
    <source>
        <dbReference type="Proteomes" id="UP000785679"/>
    </source>
</evidence>
<dbReference type="OrthoDB" id="10534497at2759"/>
<comment type="caution">
    <text evidence="4">The sequence shown here is derived from an EMBL/GenBank/DDBJ whole genome shotgun (WGS) entry which is preliminary data.</text>
</comment>
<dbReference type="SMART" id="SM01190">
    <property type="entry name" value="EMP24_GP25L"/>
    <property type="match status" value="1"/>
</dbReference>
<accession>A0A8J8NN49</accession>
<evidence type="ECO:0000313" key="4">
    <source>
        <dbReference type="EMBL" id="TNV78361.1"/>
    </source>
</evidence>
<keyword evidence="5" id="KW-1185">Reference proteome</keyword>
<dbReference type="InterPro" id="IPR009038">
    <property type="entry name" value="GOLD_dom"/>
</dbReference>
<name>A0A8J8NN49_HALGN</name>
<evidence type="ECO:0000256" key="2">
    <source>
        <dbReference type="SAM" id="SignalP"/>
    </source>
</evidence>
<dbReference type="Pfam" id="PF01105">
    <property type="entry name" value="EMP24_GP25L"/>
    <property type="match status" value="1"/>
</dbReference>
<feature type="signal peptide" evidence="2">
    <location>
        <begin position="1"/>
        <end position="16"/>
    </location>
</feature>
<dbReference type="AlphaFoldDB" id="A0A8J8NN49"/>
<organism evidence="4 5">
    <name type="scientific">Halteria grandinella</name>
    <dbReference type="NCBI Taxonomy" id="5974"/>
    <lineage>
        <taxon>Eukaryota</taxon>
        <taxon>Sar</taxon>
        <taxon>Alveolata</taxon>
        <taxon>Ciliophora</taxon>
        <taxon>Intramacronucleata</taxon>
        <taxon>Spirotrichea</taxon>
        <taxon>Stichotrichia</taxon>
        <taxon>Sporadotrichida</taxon>
        <taxon>Halteriidae</taxon>
        <taxon>Halteria</taxon>
    </lineage>
</organism>
<protein>
    <recommendedName>
        <fullName evidence="3">GOLD domain-containing protein</fullName>
    </recommendedName>
</protein>
<keyword evidence="1" id="KW-1133">Transmembrane helix</keyword>
<evidence type="ECO:0000259" key="3">
    <source>
        <dbReference type="SMART" id="SM01190"/>
    </source>
</evidence>
<reference evidence="4" key="1">
    <citation type="submission" date="2019-06" db="EMBL/GenBank/DDBJ databases">
        <authorList>
            <person name="Zheng W."/>
        </authorList>
    </citation>
    <scope>NUCLEOTIDE SEQUENCE</scope>
    <source>
        <strain evidence="4">QDHG01</strain>
    </source>
</reference>
<dbReference type="Proteomes" id="UP000785679">
    <property type="component" value="Unassembled WGS sequence"/>
</dbReference>
<proteinExistence type="predicted"/>
<feature type="domain" description="GOLD" evidence="3">
    <location>
        <begin position="16"/>
        <end position="189"/>
    </location>
</feature>